<dbReference type="Proteomes" id="UP001558613">
    <property type="component" value="Unassembled WGS sequence"/>
</dbReference>
<comment type="caution">
    <text evidence="2">The sequence shown here is derived from an EMBL/GenBank/DDBJ whole genome shotgun (WGS) entry which is preliminary data.</text>
</comment>
<dbReference type="EMBL" id="JAYMGO010000023">
    <property type="protein sequence ID" value="KAL1249887.1"/>
    <property type="molecule type" value="Genomic_DNA"/>
</dbReference>
<reference evidence="2 3" key="1">
    <citation type="submission" date="2023-09" db="EMBL/GenBank/DDBJ databases">
        <authorList>
            <person name="Wang M."/>
        </authorList>
    </citation>
    <scope>NUCLEOTIDE SEQUENCE [LARGE SCALE GENOMIC DNA]</scope>
    <source>
        <strain evidence="2">GT-2023</strain>
        <tissue evidence="2">Liver</tissue>
    </source>
</reference>
<accession>A0ABR3LAH2</accession>
<feature type="region of interest" description="Disordered" evidence="1">
    <location>
        <begin position="1"/>
        <end position="23"/>
    </location>
</feature>
<gene>
    <name evidence="2" type="ORF">QQF64_020892</name>
</gene>
<evidence type="ECO:0000313" key="3">
    <source>
        <dbReference type="Proteomes" id="UP001558613"/>
    </source>
</evidence>
<proteinExistence type="predicted"/>
<protein>
    <submittedName>
        <fullName evidence="2">Uncharacterized protein</fullName>
    </submittedName>
</protein>
<evidence type="ECO:0000256" key="1">
    <source>
        <dbReference type="SAM" id="MobiDB-lite"/>
    </source>
</evidence>
<evidence type="ECO:0000313" key="2">
    <source>
        <dbReference type="EMBL" id="KAL1249887.1"/>
    </source>
</evidence>
<keyword evidence="3" id="KW-1185">Reference proteome</keyword>
<sequence length="77" mass="8447">MRTCAGQAGGEGSYGHVPHRHLSSHRVERRPVCCVSAVPLDGPEKVRNPDPMDFSDSLVLVTIDFSECKGIRSLRVE</sequence>
<organism evidence="2 3">
    <name type="scientific">Cirrhinus molitorella</name>
    <name type="common">mud carp</name>
    <dbReference type="NCBI Taxonomy" id="172907"/>
    <lineage>
        <taxon>Eukaryota</taxon>
        <taxon>Metazoa</taxon>
        <taxon>Chordata</taxon>
        <taxon>Craniata</taxon>
        <taxon>Vertebrata</taxon>
        <taxon>Euteleostomi</taxon>
        <taxon>Actinopterygii</taxon>
        <taxon>Neopterygii</taxon>
        <taxon>Teleostei</taxon>
        <taxon>Ostariophysi</taxon>
        <taxon>Cypriniformes</taxon>
        <taxon>Cyprinidae</taxon>
        <taxon>Labeoninae</taxon>
        <taxon>Labeonini</taxon>
        <taxon>Cirrhinus</taxon>
    </lineage>
</organism>
<name>A0ABR3LAH2_9TELE</name>